<name>A0ABR3X6B7_9EURO</name>
<dbReference type="PANTHER" id="PTHR38797:SF4">
    <property type="entry name" value="NUCLEAR PORE COMPLEX PROTEIN NUP85"/>
    <property type="match status" value="1"/>
</dbReference>
<comment type="caution">
    <text evidence="1">The sequence shown here is derived from an EMBL/GenBank/DDBJ whole genome shotgun (WGS) entry which is preliminary data.</text>
</comment>
<dbReference type="Proteomes" id="UP001583193">
    <property type="component" value="Unassembled WGS sequence"/>
</dbReference>
<dbReference type="InterPro" id="IPR053204">
    <property type="entry name" value="Oxopyrrolidines_Biosynth-assoc"/>
</dbReference>
<dbReference type="EMBL" id="JAVDPF010000027">
    <property type="protein sequence ID" value="KAL1871465.1"/>
    <property type="molecule type" value="Genomic_DNA"/>
</dbReference>
<dbReference type="PANTHER" id="PTHR38797">
    <property type="entry name" value="NUCLEAR PORE COMPLEX PROTEIN NUP85-RELATED"/>
    <property type="match status" value="1"/>
</dbReference>
<keyword evidence="2" id="KW-1185">Reference proteome</keyword>
<gene>
    <name evidence="1" type="ORF">Plec18167_007024</name>
</gene>
<sequence length="322" mass="36872">MAEPSATVGQRDQDEHFRQEVLEAFDAGLRDISTAVNKVDVLVSVKSFSLHFTKDAPRRESSDSKEIQQQLGALWSMFMETAKVLEEDNPFQEQLLSLLLWTKEFDSLHRSIHHTRTVASAWDLYPFGARLQTIWEELLRSGTVAEQCNLAAFSAKALSVGLCREEISLTALWYLREALEANDEARTIALLPVVRIWFDYCRHTLLAFSFENHCYEDKSKLYLVAPGYLAQRANISQQGFSLKRWLFWKERLKQLCHNRYTTAAIEAKKGFINMVNCGRELEYDVPGEAVFAEKLQKVMAEVLSKSGKEPIHADRFDIDVDG</sequence>
<evidence type="ECO:0000313" key="1">
    <source>
        <dbReference type="EMBL" id="KAL1871465.1"/>
    </source>
</evidence>
<protein>
    <submittedName>
        <fullName evidence="1">Uncharacterized protein</fullName>
    </submittedName>
</protein>
<reference evidence="1 2" key="1">
    <citation type="journal article" date="2024" name="IMA Fungus">
        <title>IMA Genome - F19 : A genome assembly and annotation guide to empower mycologists, including annotated draft genome sequences of Ceratocystis pirilliformis, Diaporthe australafricana, Fusarium ophioides, Paecilomyces lecythidis, and Sporothrix stenoceras.</title>
        <authorList>
            <person name="Aylward J."/>
            <person name="Wilson A.M."/>
            <person name="Visagie C.M."/>
            <person name="Spraker J."/>
            <person name="Barnes I."/>
            <person name="Buitendag C."/>
            <person name="Ceriani C."/>
            <person name="Del Mar Angel L."/>
            <person name="du Plessis D."/>
            <person name="Fuchs T."/>
            <person name="Gasser K."/>
            <person name="Kramer D."/>
            <person name="Li W."/>
            <person name="Munsamy K."/>
            <person name="Piso A."/>
            <person name="Price J.L."/>
            <person name="Sonnekus B."/>
            <person name="Thomas C."/>
            <person name="van der Nest A."/>
            <person name="van Dijk A."/>
            <person name="van Heerden A."/>
            <person name="van Vuuren N."/>
            <person name="Yilmaz N."/>
            <person name="Duong T.A."/>
            <person name="van der Merwe N.A."/>
            <person name="Wingfield M.J."/>
            <person name="Wingfield B.D."/>
        </authorList>
    </citation>
    <scope>NUCLEOTIDE SEQUENCE [LARGE SCALE GENOMIC DNA]</scope>
    <source>
        <strain evidence="1 2">CMW 18167</strain>
    </source>
</reference>
<accession>A0ABR3X6B7</accession>
<proteinExistence type="predicted"/>
<dbReference type="InterPro" id="IPR022085">
    <property type="entry name" value="OpdG"/>
</dbReference>
<evidence type="ECO:0000313" key="2">
    <source>
        <dbReference type="Proteomes" id="UP001583193"/>
    </source>
</evidence>
<organism evidence="1 2">
    <name type="scientific">Paecilomyces lecythidis</name>
    <dbReference type="NCBI Taxonomy" id="3004212"/>
    <lineage>
        <taxon>Eukaryota</taxon>
        <taxon>Fungi</taxon>
        <taxon>Dikarya</taxon>
        <taxon>Ascomycota</taxon>
        <taxon>Pezizomycotina</taxon>
        <taxon>Eurotiomycetes</taxon>
        <taxon>Eurotiomycetidae</taxon>
        <taxon>Eurotiales</taxon>
        <taxon>Thermoascaceae</taxon>
        <taxon>Paecilomyces</taxon>
    </lineage>
</organism>
<dbReference type="Pfam" id="PF12311">
    <property type="entry name" value="DUF3632"/>
    <property type="match status" value="1"/>
</dbReference>